<proteinExistence type="predicted"/>
<evidence type="ECO:0000313" key="4">
    <source>
        <dbReference type="Proteomes" id="UP000190130"/>
    </source>
</evidence>
<keyword evidence="1" id="KW-0175">Coiled coil</keyword>
<gene>
    <name evidence="3" type="ORF">SAMN05660750_03253</name>
</gene>
<protein>
    <submittedName>
        <fullName evidence="3">Uncharacterized protein</fullName>
    </submittedName>
</protein>
<organism evidence="3 4">
    <name type="scientific">Bosea thiooxidans</name>
    <dbReference type="NCBI Taxonomy" id="53254"/>
    <lineage>
        <taxon>Bacteria</taxon>
        <taxon>Pseudomonadati</taxon>
        <taxon>Pseudomonadota</taxon>
        <taxon>Alphaproteobacteria</taxon>
        <taxon>Hyphomicrobiales</taxon>
        <taxon>Boseaceae</taxon>
        <taxon>Bosea</taxon>
    </lineage>
</organism>
<evidence type="ECO:0000256" key="1">
    <source>
        <dbReference type="SAM" id="Coils"/>
    </source>
</evidence>
<accession>A0A1T5FJ32</accession>
<feature type="coiled-coil region" evidence="1">
    <location>
        <begin position="19"/>
        <end position="46"/>
    </location>
</feature>
<dbReference type="AlphaFoldDB" id="A0A1T5FJ32"/>
<reference evidence="3 4" key="1">
    <citation type="submission" date="2017-02" db="EMBL/GenBank/DDBJ databases">
        <authorList>
            <person name="Peterson S.W."/>
        </authorList>
    </citation>
    <scope>NUCLEOTIDE SEQUENCE [LARGE SCALE GENOMIC DNA]</scope>
    <source>
        <strain evidence="3 4">DSM 9653</strain>
    </source>
</reference>
<name>A0A1T5FJ32_9HYPH</name>
<sequence>MTVTIRTLMNGEAELARIDAEAQAKKDALRSELESATAARRAEIAEIAERVGALTIPDDILGGVLLGAVDRYTRDRDELKPLAADYLVRFPGAAGRSRRRGRPSRPQPQAPGPSATGGEQAGAIVAD</sequence>
<dbReference type="Proteomes" id="UP000190130">
    <property type="component" value="Unassembled WGS sequence"/>
</dbReference>
<dbReference type="EMBL" id="FUYX01000009">
    <property type="protein sequence ID" value="SKB96224.1"/>
    <property type="molecule type" value="Genomic_DNA"/>
</dbReference>
<evidence type="ECO:0000256" key="2">
    <source>
        <dbReference type="SAM" id="MobiDB-lite"/>
    </source>
</evidence>
<feature type="region of interest" description="Disordered" evidence="2">
    <location>
        <begin position="93"/>
        <end position="127"/>
    </location>
</feature>
<evidence type="ECO:0000313" key="3">
    <source>
        <dbReference type="EMBL" id="SKB96224.1"/>
    </source>
</evidence>